<reference evidence="2" key="1">
    <citation type="journal article" date="2014" name="Front. Microbiol.">
        <title>High frequency of phylogenetically diverse reductive dehalogenase-homologous genes in deep subseafloor sedimentary metagenomes.</title>
        <authorList>
            <person name="Kawai M."/>
            <person name="Futagami T."/>
            <person name="Toyoda A."/>
            <person name="Takaki Y."/>
            <person name="Nishi S."/>
            <person name="Hori S."/>
            <person name="Arai W."/>
            <person name="Tsubouchi T."/>
            <person name="Morono Y."/>
            <person name="Uchiyama I."/>
            <person name="Ito T."/>
            <person name="Fujiyama A."/>
            <person name="Inagaki F."/>
            <person name="Takami H."/>
        </authorList>
    </citation>
    <scope>NUCLEOTIDE SEQUENCE</scope>
    <source>
        <strain evidence="2">Expedition CK06-06</strain>
    </source>
</reference>
<name>X0Y998_9ZZZZ</name>
<dbReference type="EMBL" id="BARS01050928">
    <property type="protein sequence ID" value="GAG52399.1"/>
    <property type="molecule type" value="Genomic_DNA"/>
</dbReference>
<organism evidence="2">
    <name type="scientific">marine sediment metagenome</name>
    <dbReference type="NCBI Taxonomy" id="412755"/>
    <lineage>
        <taxon>unclassified sequences</taxon>
        <taxon>metagenomes</taxon>
        <taxon>ecological metagenomes</taxon>
    </lineage>
</organism>
<dbReference type="AlphaFoldDB" id="X0Y998"/>
<protein>
    <submittedName>
        <fullName evidence="2">Uncharacterized protein</fullName>
    </submittedName>
</protein>
<evidence type="ECO:0000256" key="1">
    <source>
        <dbReference type="SAM" id="MobiDB-lite"/>
    </source>
</evidence>
<feature type="non-terminal residue" evidence="2">
    <location>
        <position position="48"/>
    </location>
</feature>
<proteinExistence type="predicted"/>
<comment type="caution">
    <text evidence="2">The sequence shown here is derived from an EMBL/GenBank/DDBJ whole genome shotgun (WGS) entry which is preliminary data.</text>
</comment>
<feature type="region of interest" description="Disordered" evidence="1">
    <location>
        <begin position="1"/>
        <end position="21"/>
    </location>
</feature>
<accession>X0Y998</accession>
<gene>
    <name evidence="2" type="ORF">S01H1_75945</name>
</gene>
<evidence type="ECO:0000313" key="2">
    <source>
        <dbReference type="EMBL" id="GAG52399.1"/>
    </source>
</evidence>
<sequence length="48" mass="5726">MDEPLRKPRREHRALKGPPEKLQPLDDLIEWQDQVGELLDWQKFAACK</sequence>